<dbReference type="HOGENOM" id="CLU_1583542_0_0_6"/>
<comment type="caution">
    <text evidence="2">The sequence shown here is derived from an EMBL/GenBank/DDBJ whole genome shotgun (WGS) entry which is preliminary data.</text>
</comment>
<dbReference type="Proteomes" id="UP000004750">
    <property type="component" value="Unassembled WGS sequence"/>
</dbReference>
<dbReference type="EMBL" id="AGCM01000126">
    <property type="protein sequence ID" value="EHM52643.1"/>
    <property type="molecule type" value="Genomic_DNA"/>
</dbReference>
<organism evidence="2 3">
    <name type="scientific">Cardiobacterium valvarum F0432</name>
    <dbReference type="NCBI Taxonomy" id="797473"/>
    <lineage>
        <taxon>Bacteria</taxon>
        <taxon>Pseudomonadati</taxon>
        <taxon>Pseudomonadota</taxon>
        <taxon>Gammaproteobacteria</taxon>
        <taxon>Cardiobacteriales</taxon>
        <taxon>Cardiobacteriaceae</taxon>
        <taxon>Cardiobacterium</taxon>
    </lineage>
</organism>
<dbReference type="STRING" id="797473.HMPREF9080_02198"/>
<dbReference type="AlphaFoldDB" id="G9ZHG8"/>
<proteinExistence type="predicted"/>
<dbReference type="RefSeq" id="WP_006986194.1">
    <property type="nucleotide sequence ID" value="NZ_JH417946.1"/>
</dbReference>
<dbReference type="Pfam" id="PF20335">
    <property type="entry name" value="DUF6630"/>
    <property type="match status" value="1"/>
</dbReference>
<protein>
    <recommendedName>
        <fullName evidence="1">DUF6630 domain-containing protein</fullName>
    </recommendedName>
</protein>
<sequence length="168" mass="19282">MSEQEHHAAALRQLLQLIDAEPDRFIEADEALEDALLEARNHDLPPFWAAYHLLQHEAVFAAEWADIFDLVDDLRAVAANWQADVFFGVQETDDEPLIYETDPRQLLAHAARELQEYGLTLWRWQVDNPDLCVGFISREEDEAAVRRYAAALDAVIVAVRDEEVADEW</sequence>
<gene>
    <name evidence="2" type="ORF">HMPREF9080_02198</name>
</gene>
<feature type="domain" description="DUF6630" evidence="1">
    <location>
        <begin position="11"/>
        <end position="154"/>
    </location>
</feature>
<dbReference type="InterPro" id="IPR046582">
    <property type="entry name" value="DUF6630"/>
</dbReference>
<evidence type="ECO:0000313" key="3">
    <source>
        <dbReference type="Proteomes" id="UP000004750"/>
    </source>
</evidence>
<reference evidence="2 3" key="1">
    <citation type="submission" date="2011-08" db="EMBL/GenBank/DDBJ databases">
        <authorList>
            <person name="Weinstock G."/>
            <person name="Sodergren E."/>
            <person name="Clifton S."/>
            <person name="Fulton L."/>
            <person name="Fulton B."/>
            <person name="Courtney L."/>
            <person name="Fronick C."/>
            <person name="Harrison M."/>
            <person name="Strong C."/>
            <person name="Farmer C."/>
            <person name="Delahaunty K."/>
            <person name="Markovic C."/>
            <person name="Hall O."/>
            <person name="Minx P."/>
            <person name="Tomlinson C."/>
            <person name="Mitreva M."/>
            <person name="Hou S."/>
            <person name="Chen J."/>
            <person name="Wollam A."/>
            <person name="Pepin K.H."/>
            <person name="Johnson M."/>
            <person name="Bhonagiri V."/>
            <person name="Zhang X."/>
            <person name="Suruliraj S."/>
            <person name="Warren W."/>
            <person name="Chinwalla A."/>
            <person name="Mardis E.R."/>
            <person name="Wilson R.K."/>
        </authorList>
    </citation>
    <scope>NUCLEOTIDE SEQUENCE [LARGE SCALE GENOMIC DNA]</scope>
    <source>
        <strain evidence="2 3">F0432</strain>
    </source>
</reference>
<evidence type="ECO:0000313" key="2">
    <source>
        <dbReference type="EMBL" id="EHM52643.1"/>
    </source>
</evidence>
<accession>G9ZHG8</accession>
<evidence type="ECO:0000259" key="1">
    <source>
        <dbReference type="Pfam" id="PF20335"/>
    </source>
</evidence>
<name>G9ZHG8_9GAMM</name>